<dbReference type="OrthoDB" id="9810556at2"/>
<dbReference type="InterPro" id="IPR050638">
    <property type="entry name" value="AA-Vitamin_Transporters"/>
</dbReference>
<evidence type="ECO:0000256" key="1">
    <source>
        <dbReference type="ARBA" id="ARBA00004141"/>
    </source>
</evidence>
<feature type="transmembrane region" description="Helical" evidence="5">
    <location>
        <begin position="187"/>
        <end position="205"/>
    </location>
</feature>
<reference evidence="7 8" key="1">
    <citation type="submission" date="2013-03" db="EMBL/GenBank/DDBJ databases">
        <authorList>
            <person name="Fiebig A."/>
            <person name="Goeker M."/>
            <person name="Klenk H.-P.P."/>
        </authorList>
    </citation>
    <scope>NUCLEOTIDE SEQUENCE [LARGE SCALE GENOMIC DNA]</scope>
    <source>
        <strain evidence="8">DSM 19469</strain>
    </source>
</reference>
<dbReference type="Proteomes" id="UP000019593">
    <property type="component" value="Chromosome"/>
</dbReference>
<protein>
    <submittedName>
        <fullName evidence="7">Permease of the drug/metabolite transporter (DMT) superfamily</fullName>
    </submittedName>
</protein>
<organism evidence="7 8">
    <name type="scientific">Roseicyclus elongatus DSM 19469</name>
    <dbReference type="NCBI Taxonomy" id="1294273"/>
    <lineage>
        <taxon>Bacteria</taxon>
        <taxon>Pseudomonadati</taxon>
        <taxon>Pseudomonadota</taxon>
        <taxon>Alphaproteobacteria</taxon>
        <taxon>Rhodobacterales</taxon>
        <taxon>Roseobacteraceae</taxon>
        <taxon>Roseicyclus</taxon>
    </lineage>
</organism>
<evidence type="ECO:0000256" key="3">
    <source>
        <dbReference type="ARBA" id="ARBA00022989"/>
    </source>
</evidence>
<keyword evidence="8" id="KW-1185">Reference proteome</keyword>
<feature type="transmembrane region" description="Helical" evidence="5">
    <location>
        <begin position="101"/>
        <end position="120"/>
    </location>
</feature>
<accession>W8S2M5</accession>
<feature type="transmembrane region" description="Helical" evidence="5">
    <location>
        <begin position="12"/>
        <end position="33"/>
    </location>
</feature>
<dbReference type="PANTHER" id="PTHR32322:SF9">
    <property type="entry name" value="AMINO-ACID METABOLITE EFFLUX PUMP-RELATED"/>
    <property type="match status" value="1"/>
</dbReference>
<feature type="transmembrane region" description="Helical" evidence="5">
    <location>
        <begin position="72"/>
        <end position="95"/>
    </location>
</feature>
<dbReference type="GO" id="GO:0016020">
    <property type="term" value="C:membrane"/>
    <property type="evidence" value="ECO:0007669"/>
    <property type="project" value="UniProtKB-SubCell"/>
</dbReference>
<evidence type="ECO:0000256" key="5">
    <source>
        <dbReference type="SAM" id="Phobius"/>
    </source>
</evidence>
<evidence type="ECO:0000256" key="4">
    <source>
        <dbReference type="ARBA" id="ARBA00023136"/>
    </source>
</evidence>
<dbReference type="HOGENOM" id="CLU_033863_5_2_5"/>
<dbReference type="eggNOG" id="COG0697">
    <property type="taxonomic scope" value="Bacteria"/>
</dbReference>
<keyword evidence="4 5" id="KW-0472">Membrane</keyword>
<comment type="subcellular location">
    <subcellularLocation>
        <location evidence="1">Membrane</location>
        <topology evidence="1">Multi-pass membrane protein</topology>
    </subcellularLocation>
</comment>
<dbReference type="InterPro" id="IPR037185">
    <property type="entry name" value="EmrE-like"/>
</dbReference>
<feature type="transmembrane region" description="Helical" evidence="5">
    <location>
        <begin position="217"/>
        <end position="235"/>
    </location>
</feature>
<evidence type="ECO:0000313" key="8">
    <source>
        <dbReference type="Proteomes" id="UP000019593"/>
    </source>
</evidence>
<dbReference type="InterPro" id="IPR000620">
    <property type="entry name" value="EamA_dom"/>
</dbReference>
<feature type="domain" description="EamA" evidence="6">
    <location>
        <begin position="14"/>
        <end position="146"/>
    </location>
</feature>
<keyword evidence="3 5" id="KW-1133">Transmembrane helix</keyword>
<feature type="transmembrane region" description="Helical" evidence="5">
    <location>
        <begin position="247"/>
        <end position="268"/>
    </location>
</feature>
<evidence type="ECO:0000259" key="6">
    <source>
        <dbReference type="Pfam" id="PF00892"/>
    </source>
</evidence>
<feature type="domain" description="EamA" evidence="6">
    <location>
        <begin position="160"/>
        <end position="287"/>
    </location>
</feature>
<feature type="transmembrane region" description="Helical" evidence="5">
    <location>
        <begin position="39"/>
        <end position="60"/>
    </location>
</feature>
<proteinExistence type="predicted"/>
<dbReference type="STRING" id="1294273.roselon_02076"/>
<dbReference type="EMBL" id="CP004372">
    <property type="protein sequence ID" value="AHM04427.1"/>
    <property type="molecule type" value="Genomic_DNA"/>
</dbReference>
<dbReference type="SUPFAM" id="SSF103481">
    <property type="entry name" value="Multidrug resistance efflux transporter EmrE"/>
    <property type="match status" value="2"/>
</dbReference>
<dbReference type="RefSeq" id="WP_025312218.1">
    <property type="nucleotide sequence ID" value="NZ_CP004372.1"/>
</dbReference>
<dbReference type="Pfam" id="PF00892">
    <property type="entry name" value="EamA"/>
    <property type="match status" value="2"/>
</dbReference>
<dbReference type="AlphaFoldDB" id="W8S2M5"/>
<sequence>MPSPDRPGALNWALITLLGVIWGTAFMGVSLALDGFGPWWVTAGRTTLAAILLGGLAAATGQGVTHLSGGRAWAFSTAIGLGAIALPFSLLSWGLTQVPSAFAGVAMGAVPLLVLPLVAVFSPEEGIGPRRILGVGLGFVGLVILVGPGALDSGTLVGRMACIGAACCYAGGSVLTRRAPPMPPLGFAAATLIIASLALVPLALWQEGVPRMGSAPAMAALIYVALFPTALATFIRIRVITTAGSLFMSLTSYMVPVWAVLFGVTLMNEALPPQLFWALALILIGIGISQSRALSAMRRKS</sequence>
<feature type="transmembrane region" description="Helical" evidence="5">
    <location>
        <begin position="274"/>
        <end position="294"/>
    </location>
</feature>
<evidence type="ECO:0000256" key="2">
    <source>
        <dbReference type="ARBA" id="ARBA00022692"/>
    </source>
</evidence>
<gene>
    <name evidence="7" type="ORF">roselon_02076</name>
</gene>
<feature type="transmembrane region" description="Helical" evidence="5">
    <location>
        <begin position="157"/>
        <end position="175"/>
    </location>
</feature>
<evidence type="ECO:0000313" key="7">
    <source>
        <dbReference type="EMBL" id="AHM04427.1"/>
    </source>
</evidence>
<name>W8S2M5_9RHOB</name>
<feature type="transmembrane region" description="Helical" evidence="5">
    <location>
        <begin position="132"/>
        <end position="151"/>
    </location>
</feature>
<dbReference type="PANTHER" id="PTHR32322">
    <property type="entry name" value="INNER MEMBRANE TRANSPORTER"/>
    <property type="match status" value="1"/>
</dbReference>
<dbReference type="KEGG" id="red:roselon_02076"/>
<keyword evidence="2 5" id="KW-0812">Transmembrane</keyword>